<gene>
    <name evidence="2" type="ORF">GIW56_22870</name>
</gene>
<sequence>MYVIESYVDGVATIVNDVENYRCPFRAETLEAAGAIVVSLNRPVLMVELAGYRLDFETRGLTTAGGLSIKTDRESQAQLNSAFTTLKYGLIPDTDWKGGNDWEVVNLDQIEPIAKLVAAHVRACFRGERLTQRAIAAAVTVEDIDSINIAKTFGAAYAVAFAEVMQPAGA</sequence>
<evidence type="ECO:0000313" key="2">
    <source>
        <dbReference type="EMBL" id="MCF5109676.1"/>
    </source>
</evidence>
<dbReference type="RefSeq" id="WP_236309819.1">
    <property type="nucleotide sequence ID" value="NZ_WKED01000055.1"/>
</dbReference>
<organism evidence="2 3">
    <name type="scientific">Pseudomonas gessardii</name>
    <dbReference type="NCBI Taxonomy" id="78544"/>
    <lineage>
        <taxon>Bacteria</taxon>
        <taxon>Pseudomonadati</taxon>
        <taxon>Pseudomonadota</taxon>
        <taxon>Gammaproteobacteria</taxon>
        <taxon>Pseudomonadales</taxon>
        <taxon>Pseudomonadaceae</taxon>
        <taxon>Pseudomonas</taxon>
    </lineage>
</organism>
<dbReference type="EMBL" id="WKED01000055">
    <property type="protein sequence ID" value="MCF5109676.1"/>
    <property type="molecule type" value="Genomic_DNA"/>
</dbReference>
<dbReference type="Pfam" id="PF14301">
    <property type="entry name" value="DUF4376"/>
    <property type="match status" value="1"/>
</dbReference>
<evidence type="ECO:0000313" key="3">
    <source>
        <dbReference type="Proteomes" id="UP000814003"/>
    </source>
</evidence>
<proteinExistence type="predicted"/>
<accession>A0ABS9FCK1</accession>
<dbReference type="Proteomes" id="UP000814003">
    <property type="component" value="Unassembled WGS sequence"/>
</dbReference>
<protein>
    <submittedName>
        <fullName evidence="2">DUF4376 domain-containing protein</fullName>
    </submittedName>
</protein>
<comment type="caution">
    <text evidence="2">The sequence shown here is derived from an EMBL/GenBank/DDBJ whole genome shotgun (WGS) entry which is preliminary data.</text>
</comment>
<reference evidence="2 3" key="1">
    <citation type="submission" date="2019-11" db="EMBL/GenBank/DDBJ databases">
        <title>Epiphytic Pseudomonas syringae from cherry orchards.</title>
        <authorList>
            <person name="Hulin M.T."/>
        </authorList>
    </citation>
    <scope>NUCLEOTIDE SEQUENCE [LARGE SCALE GENOMIC DNA]</scope>
    <source>
        <strain evidence="2 3">PA-6-5B</strain>
    </source>
</reference>
<feature type="domain" description="DUF4376" evidence="1">
    <location>
        <begin position="48"/>
        <end position="145"/>
    </location>
</feature>
<evidence type="ECO:0000259" key="1">
    <source>
        <dbReference type="Pfam" id="PF14301"/>
    </source>
</evidence>
<keyword evidence="3" id="KW-1185">Reference proteome</keyword>
<dbReference type="InterPro" id="IPR025484">
    <property type="entry name" value="DUF4376"/>
</dbReference>
<name>A0ABS9FCK1_9PSED</name>